<dbReference type="Pfam" id="PF00440">
    <property type="entry name" value="TetR_N"/>
    <property type="match status" value="1"/>
</dbReference>
<feature type="DNA-binding region" description="H-T-H motif" evidence="4">
    <location>
        <begin position="28"/>
        <end position="47"/>
    </location>
</feature>
<dbReference type="SUPFAM" id="SSF46689">
    <property type="entry name" value="Homeodomain-like"/>
    <property type="match status" value="1"/>
</dbReference>
<keyword evidence="3" id="KW-0804">Transcription</keyword>
<dbReference type="Gene3D" id="1.10.357.10">
    <property type="entry name" value="Tetracycline Repressor, domain 2"/>
    <property type="match status" value="1"/>
</dbReference>
<dbReference type="PANTHER" id="PTHR47506">
    <property type="entry name" value="TRANSCRIPTIONAL REGULATORY PROTEIN"/>
    <property type="match status" value="1"/>
</dbReference>
<dbReference type="InterPro" id="IPR036271">
    <property type="entry name" value="Tet_transcr_reg_TetR-rel_C_sf"/>
</dbReference>
<evidence type="ECO:0000313" key="7">
    <source>
        <dbReference type="Proteomes" id="UP000651057"/>
    </source>
</evidence>
<organism evidence="6 7">
    <name type="scientific">Aquimarina mytili</name>
    <dbReference type="NCBI Taxonomy" id="874423"/>
    <lineage>
        <taxon>Bacteria</taxon>
        <taxon>Pseudomonadati</taxon>
        <taxon>Bacteroidota</taxon>
        <taxon>Flavobacteriia</taxon>
        <taxon>Flavobacteriales</taxon>
        <taxon>Flavobacteriaceae</taxon>
        <taxon>Aquimarina</taxon>
    </lineage>
</organism>
<dbReference type="PROSITE" id="PS50977">
    <property type="entry name" value="HTH_TETR_2"/>
    <property type="match status" value="1"/>
</dbReference>
<evidence type="ECO:0000256" key="2">
    <source>
        <dbReference type="ARBA" id="ARBA00023125"/>
    </source>
</evidence>
<reference evidence="6" key="1">
    <citation type="submission" date="2021-01" db="EMBL/GenBank/DDBJ databases">
        <authorList>
            <person name="Zhong Y.L."/>
        </authorList>
    </citation>
    <scope>NUCLEOTIDE SEQUENCE</scope>
    <source>
        <strain evidence="6">KCTC 23302</strain>
    </source>
</reference>
<keyword evidence="2 4" id="KW-0238">DNA-binding</keyword>
<comment type="caution">
    <text evidence="6">The sequence shown here is derived from an EMBL/GenBank/DDBJ whole genome shotgun (WGS) entry which is preliminary data.</text>
</comment>
<dbReference type="PRINTS" id="PR00455">
    <property type="entry name" value="HTHTETR"/>
</dbReference>
<dbReference type="RefSeq" id="WP_201917767.1">
    <property type="nucleotide sequence ID" value="NZ_BAABAX010000023.1"/>
</dbReference>
<evidence type="ECO:0000256" key="3">
    <source>
        <dbReference type="ARBA" id="ARBA00023163"/>
    </source>
</evidence>
<dbReference type="InterPro" id="IPR054156">
    <property type="entry name" value="YxaF_TetR_C"/>
</dbReference>
<dbReference type="InterPro" id="IPR009057">
    <property type="entry name" value="Homeodomain-like_sf"/>
</dbReference>
<gene>
    <name evidence="6" type="ORF">JJQ60_06210</name>
</gene>
<evidence type="ECO:0000259" key="5">
    <source>
        <dbReference type="PROSITE" id="PS50977"/>
    </source>
</evidence>
<feature type="domain" description="HTH tetR-type" evidence="5">
    <location>
        <begin position="5"/>
        <end position="65"/>
    </location>
</feature>
<dbReference type="InterPro" id="IPR001647">
    <property type="entry name" value="HTH_TetR"/>
</dbReference>
<dbReference type="GO" id="GO:0003677">
    <property type="term" value="F:DNA binding"/>
    <property type="evidence" value="ECO:0007669"/>
    <property type="project" value="UniProtKB-UniRule"/>
</dbReference>
<keyword evidence="1" id="KW-0805">Transcription regulation</keyword>
<dbReference type="PANTHER" id="PTHR47506:SF7">
    <property type="entry name" value="TRANSCRIPTIONAL REGULATORY PROTEIN"/>
    <property type="match status" value="1"/>
</dbReference>
<evidence type="ECO:0000313" key="6">
    <source>
        <dbReference type="EMBL" id="MBL0683100.1"/>
    </source>
</evidence>
<dbReference type="SUPFAM" id="SSF48498">
    <property type="entry name" value="Tetracyclin repressor-like, C-terminal domain"/>
    <property type="match status" value="1"/>
</dbReference>
<sequence>MPKIKTSKEEVLKKVIPVLRKKGVSKSSMSELAKTCGIQKSHFYYYFNNKEELIEEVLSTVYSYFKHNLFKIIASTSLSLPEKVESMKQLMNKIFRIADGGCIMANTALETIHLNPTYKKEIQSFFSDFITGLQQLLETNYSSEESIILAEQMVQDIEGGILLTQIYEDPKYLNNAIARMEKIILLKI</sequence>
<dbReference type="Pfam" id="PF21993">
    <property type="entry name" value="TetR_C_13_2"/>
    <property type="match status" value="1"/>
</dbReference>
<dbReference type="AlphaFoldDB" id="A0A936ZW63"/>
<accession>A0A936ZW63</accession>
<dbReference type="EMBL" id="JAERQJ010000002">
    <property type="protein sequence ID" value="MBL0683100.1"/>
    <property type="molecule type" value="Genomic_DNA"/>
</dbReference>
<name>A0A936ZW63_9FLAO</name>
<dbReference type="Proteomes" id="UP000651057">
    <property type="component" value="Unassembled WGS sequence"/>
</dbReference>
<evidence type="ECO:0000256" key="4">
    <source>
        <dbReference type="PROSITE-ProRule" id="PRU00335"/>
    </source>
</evidence>
<protein>
    <submittedName>
        <fullName evidence="6">TetR/AcrR family transcriptional regulator</fullName>
    </submittedName>
</protein>
<keyword evidence="7" id="KW-1185">Reference proteome</keyword>
<proteinExistence type="predicted"/>
<evidence type="ECO:0000256" key="1">
    <source>
        <dbReference type="ARBA" id="ARBA00023015"/>
    </source>
</evidence>